<sequence length="174" mass="19949">MGKKNKEIYGGFKRKKVEEEDKQALQLLKKEKTDNFIKVSNLPHVPLAKNIVGIYFELSSRVSILDFNKSNQSVTTFMQDWMIDNVVVPVVTIYGLAKEYEYLKYSINGYLTGSFSVDSIYAFSLYGTVDICVLNPKILTLCSSDNKTVEVIEKSQDLEQEINLWKYIFQSQCA</sequence>
<dbReference type="Proteomes" id="UP000008694">
    <property type="component" value="Unassembled WGS sequence"/>
</dbReference>
<dbReference type="eggNOG" id="KOG1540">
    <property type="taxonomic scope" value="Eukaryota"/>
</dbReference>
<dbReference type="HOGENOM" id="CLU_1542173_0_0_1"/>
<evidence type="ECO:0000313" key="2">
    <source>
        <dbReference type="Proteomes" id="UP000008694"/>
    </source>
</evidence>
<evidence type="ECO:0000313" key="1">
    <source>
        <dbReference type="EMBL" id="EFH39570.1"/>
    </source>
</evidence>
<accession>D7MVN5</accession>
<protein>
    <submittedName>
        <fullName evidence="1">Uncharacterized protein</fullName>
    </submittedName>
</protein>
<dbReference type="STRING" id="81972.D7MVN5"/>
<name>D7MVN5_ARALL</name>
<keyword evidence="2" id="KW-1185">Reference proteome</keyword>
<organism evidence="2">
    <name type="scientific">Arabidopsis lyrata subsp. lyrata</name>
    <name type="common">Lyre-leaved rock-cress</name>
    <dbReference type="NCBI Taxonomy" id="81972"/>
    <lineage>
        <taxon>Eukaryota</taxon>
        <taxon>Viridiplantae</taxon>
        <taxon>Streptophyta</taxon>
        <taxon>Embryophyta</taxon>
        <taxon>Tracheophyta</taxon>
        <taxon>Spermatophyta</taxon>
        <taxon>Magnoliopsida</taxon>
        <taxon>eudicotyledons</taxon>
        <taxon>Gunneridae</taxon>
        <taxon>Pentapetalae</taxon>
        <taxon>rosids</taxon>
        <taxon>malvids</taxon>
        <taxon>Brassicales</taxon>
        <taxon>Brassicaceae</taxon>
        <taxon>Camelineae</taxon>
        <taxon>Arabidopsis</taxon>
    </lineage>
</organism>
<dbReference type="EMBL" id="GL348721">
    <property type="protein sequence ID" value="EFH39570.1"/>
    <property type="molecule type" value="Genomic_DNA"/>
</dbReference>
<proteinExistence type="predicted"/>
<dbReference type="Gramene" id="fgenesh1_pg.C_scaffold_9000152">
    <property type="protein sequence ID" value="fgenesh1_pg.C_scaffold_9000152"/>
    <property type="gene ID" value="fgenesh1_pg.C_scaffold_9000152"/>
</dbReference>
<gene>
    <name evidence="1" type="ORF">ARALYDRAFT_359112</name>
</gene>
<dbReference type="AlphaFoldDB" id="D7MVN5"/>
<reference evidence="2" key="1">
    <citation type="journal article" date="2011" name="Nat. Genet.">
        <title>The Arabidopsis lyrata genome sequence and the basis of rapid genome size change.</title>
        <authorList>
            <person name="Hu T.T."/>
            <person name="Pattyn P."/>
            <person name="Bakker E.G."/>
            <person name="Cao J."/>
            <person name="Cheng J.-F."/>
            <person name="Clark R.M."/>
            <person name="Fahlgren N."/>
            <person name="Fawcett J.A."/>
            <person name="Grimwood J."/>
            <person name="Gundlach H."/>
            <person name="Haberer G."/>
            <person name="Hollister J.D."/>
            <person name="Ossowski S."/>
            <person name="Ottilar R.P."/>
            <person name="Salamov A.A."/>
            <person name="Schneeberger K."/>
            <person name="Spannagl M."/>
            <person name="Wang X."/>
            <person name="Yang L."/>
            <person name="Nasrallah M.E."/>
            <person name="Bergelson J."/>
            <person name="Carrington J.C."/>
            <person name="Gaut B.S."/>
            <person name="Schmutz J."/>
            <person name="Mayer K.F.X."/>
            <person name="Van de Peer Y."/>
            <person name="Grigoriev I.V."/>
            <person name="Nordborg M."/>
            <person name="Weigel D."/>
            <person name="Guo Y.-L."/>
        </authorList>
    </citation>
    <scope>NUCLEOTIDE SEQUENCE [LARGE SCALE GENOMIC DNA]</scope>
    <source>
        <strain evidence="2">cv. MN47</strain>
    </source>
</reference>